<gene>
    <name evidence="4" type="ORF">HNR39_003669</name>
</gene>
<dbReference type="GO" id="GO:0035925">
    <property type="term" value="F:mRNA 3'-UTR AU-rich region binding"/>
    <property type="evidence" value="ECO:0007669"/>
    <property type="project" value="TreeGrafter"/>
</dbReference>
<evidence type="ECO:0000313" key="5">
    <source>
        <dbReference type="Proteomes" id="UP000571084"/>
    </source>
</evidence>
<protein>
    <submittedName>
        <fullName evidence="4">NADPH2:quinone reductase</fullName>
        <ecNumber evidence="4">1.6.5.5</ecNumber>
    </submittedName>
</protein>
<dbReference type="InterPro" id="IPR011032">
    <property type="entry name" value="GroES-like_sf"/>
</dbReference>
<comment type="caution">
    <text evidence="4">The sequence shown here is derived from an EMBL/GenBank/DDBJ whole genome shotgun (WGS) entry which is preliminary data.</text>
</comment>
<dbReference type="InterPro" id="IPR036291">
    <property type="entry name" value="NAD(P)-bd_dom_sf"/>
</dbReference>
<keyword evidence="5" id="KW-1185">Reference proteome</keyword>
<name>A0A840RZ89_9BURK</name>
<evidence type="ECO:0000256" key="1">
    <source>
        <dbReference type="ARBA" id="ARBA00022857"/>
    </source>
</evidence>
<dbReference type="CDD" id="cd05286">
    <property type="entry name" value="QOR2"/>
    <property type="match status" value="1"/>
</dbReference>
<dbReference type="Gene3D" id="3.40.50.720">
    <property type="entry name" value="NAD(P)-binding Rossmann-like Domain"/>
    <property type="match status" value="1"/>
</dbReference>
<dbReference type="GO" id="GO:0003960">
    <property type="term" value="F:quinone reductase (NADPH) activity"/>
    <property type="evidence" value="ECO:0007669"/>
    <property type="project" value="UniProtKB-EC"/>
</dbReference>
<dbReference type="SUPFAM" id="SSF51735">
    <property type="entry name" value="NAD(P)-binding Rossmann-fold domains"/>
    <property type="match status" value="1"/>
</dbReference>
<dbReference type="Gene3D" id="3.90.180.10">
    <property type="entry name" value="Medium-chain alcohol dehydrogenases, catalytic domain"/>
    <property type="match status" value="1"/>
</dbReference>
<dbReference type="InterPro" id="IPR047618">
    <property type="entry name" value="QOR-like"/>
</dbReference>
<keyword evidence="2 4" id="KW-0560">Oxidoreductase</keyword>
<dbReference type="SUPFAM" id="SSF50129">
    <property type="entry name" value="GroES-like"/>
    <property type="match status" value="1"/>
</dbReference>
<evidence type="ECO:0000259" key="3">
    <source>
        <dbReference type="SMART" id="SM00829"/>
    </source>
</evidence>
<dbReference type="PANTHER" id="PTHR48106:SF13">
    <property type="entry name" value="QUINONE OXIDOREDUCTASE-RELATED"/>
    <property type="match status" value="1"/>
</dbReference>
<dbReference type="PANTHER" id="PTHR48106">
    <property type="entry name" value="QUINONE OXIDOREDUCTASE PIG3-RELATED"/>
    <property type="match status" value="1"/>
</dbReference>
<dbReference type="EMBL" id="JACHHQ010000008">
    <property type="protein sequence ID" value="MBB5201811.1"/>
    <property type="molecule type" value="Genomic_DNA"/>
</dbReference>
<dbReference type="InterPro" id="IPR013149">
    <property type="entry name" value="ADH-like_C"/>
</dbReference>
<dbReference type="EC" id="1.6.5.5" evidence="4"/>
<dbReference type="Pfam" id="PF08240">
    <property type="entry name" value="ADH_N"/>
    <property type="match status" value="1"/>
</dbReference>
<sequence length="324" mass="34254">MAQQIVIKQYGGPEVLTLQDVDVGHPGPGEAKLLHTKIGVNFHDVYVRSGLYKTLTLPGTPGIEAAGVVMELGKGVNNVNIGDRVAYITGAYGVYASERLIDANLLISLPDTLTDTVAASALLRGLTVEMLLNRVHQVRAGMTILVQAAAGGVGQMLCQWATKKGAVVIGTAGSEEQVRLAQAAGCCHVIRYLAEDVANSVRAYTDGRGVDVAYDGVGKETFAGSLSSLAFCGHLVNFGQASGAVPPFEVSQLAAKSNSLSRPIVFHYTRENHVRAQMAQNVIGALTEGWLKVNPAIEFPLFNAADCHRLLEAKGASRPLLLVP</sequence>
<dbReference type="InterPro" id="IPR020843">
    <property type="entry name" value="ER"/>
</dbReference>
<accession>A0A840RZ89</accession>
<dbReference type="AlphaFoldDB" id="A0A840RZ89"/>
<dbReference type="Proteomes" id="UP000571084">
    <property type="component" value="Unassembled WGS sequence"/>
</dbReference>
<reference evidence="4 5" key="1">
    <citation type="submission" date="2020-08" db="EMBL/GenBank/DDBJ databases">
        <title>Genomic Encyclopedia of Type Strains, Phase IV (KMG-IV): sequencing the most valuable type-strain genomes for metagenomic binning, comparative biology and taxonomic classification.</title>
        <authorList>
            <person name="Goeker M."/>
        </authorList>
    </citation>
    <scope>NUCLEOTIDE SEQUENCE [LARGE SCALE GENOMIC DNA]</scope>
    <source>
        <strain evidence="4 5">DSM 23240</strain>
    </source>
</reference>
<dbReference type="InterPro" id="IPR013154">
    <property type="entry name" value="ADH-like_N"/>
</dbReference>
<dbReference type="FunFam" id="3.40.50.720:FF:000053">
    <property type="entry name" value="Quinone oxidoreductase 1"/>
    <property type="match status" value="1"/>
</dbReference>
<dbReference type="Pfam" id="PF00107">
    <property type="entry name" value="ADH_zinc_N"/>
    <property type="match status" value="1"/>
</dbReference>
<organism evidence="4 5">
    <name type="scientific">Glaciimonas immobilis</name>
    <dbReference type="NCBI Taxonomy" id="728004"/>
    <lineage>
        <taxon>Bacteria</taxon>
        <taxon>Pseudomonadati</taxon>
        <taxon>Pseudomonadota</taxon>
        <taxon>Betaproteobacteria</taxon>
        <taxon>Burkholderiales</taxon>
        <taxon>Oxalobacteraceae</taxon>
        <taxon>Glaciimonas</taxon>
    </lineage>
</organism>
<proteinExistence type="predicted"/>
<dbReference type="GO" id="GO:0005829">
    <property type="term" value="C:cytosol"/>
    <property type="evidence" value="ECO:0007669"/>
    <property type="project" value="TreeGrafter"/>
</dbReference>
<dbReference type="GO" id="GO:0070402">
    <property type="term" value="F:NADPH binding"/>
    <property type="evidence" value="ECO:0007669"/>
    <property type="project" value="TreeGrafter"/>
</dbReference>
<keyword evidence="1" id="KW-0521">NADP</keyword>
<evidence type="ECO:0000256" key="2">
    <source>
        <dbReference type="ARBA" id="ARBA00023002"/>
    </source>
</evidence>
<dbReference type="SMART" id="SM00829">
    <property type="entry name" value="PKS_ER"/>
    <property type="match status" value="1"/>
</dbReference>
<evidence type="ECO:0000313" key="4">
    <source>
        <dbReference type="EMBL" id="MBB5201811.1"/>
    </source>
</evidence>
<feature type="domain" description="Enoyl reductase (ER)" evidence="3">
    <location>
        <begin position="11"/>
        <end position="322"/>
    </location>
</feature>
<dbReference type="RefSeq" id="WP_168057184.1">
    <property type="nucleotide sequence ID" value="NZ_JAAOZT010000017.1"/>
</dbReference>